<dbReference type="NCBIfam" id="NF040606">
    <property type="entry name" value="CytoC_perox"/>
    <property type="match status" value="1"/>
</dbReference>
<feature type="domain" description="Cytochrome c" evidence="6">
    <location>
        <begin position="153"/>
        <end position="305"/>
    </location>
</feature>
<dbReference type="eggNOG" id="COG2010">
    <property type="taxonomic scope" value="Bacteria"/>
</dbReference>
<dbReference type="InterPro" id="IPR047758">
    <property type="entry name" value="CytoC_perox"/>
</dbReference>
<dbReference type="RefSeq" id="WP_022968569.1">
    <property type="nucleotide sequence ID" value="NZ_ATVD01000001.1"/>
</dbReference>
<dbReference type="InterPro" id="IPR051395">
    <property type="entry name" value="Cytochrome_c_Peroxidase/MauG"/>
</dbReference>
<keyword evidence="3 4" id="KW-0408">Iron</keyword>
<dbReference type="PANTHER" id="PTHR30600:SF9">
    <property type="entry name" value="BLR7738 PROTEIN"/>
    <property type="match status" value="1"/>
</dbReference>
<sequence length="779" mass="86295">MSDIESAAMPRRPGLIARFLAMPTGVLLRRLLLTALVLAVLAVIAFSLFVLWPTRGIPAAEPVDDYVYLDQGWGRGAASADRQAYYYTPQGTTLPQGQALYPMRYSWFVNLELPFSEQRFADPEHLRRYRFIVDPQPTPANPDQLPVGFARHYEAALGENVLDITCAACHTGEIHAQKNGRRVAIRIDGGQAMHAFTSMERGAFGPTLIASMTETLANPVKFNRFARRVIGPRYPQGRSQLRTALRQSLVALVSQGQNNPLRQLYPVREGFGRTDALGRIANTVFGDHLVSKNYADATAPVSYPYLWNIWKFDWVQYNGSVRQPLARNIGEALGVGAVLRMTDTYGNPLPAGRRFDSSVMIGNLDRIEHTLQRLKPPPWPEDLLGHVDAARAARGQALFEERCQGCHGPHVASAAQQQAGSPLKSAAGEEWIIEVIPLAHIGTDPAAATAFIERRFDVSATGLTPKEVHEVFWPLLTRDLARDVRYRLRSVIDGRQAKAEDVGRLPALLLAYPDPDANATPSLPEAALAEIAAELQTLGIDSQANATHPPNDDFQCQLACQQQWLSWDLHGADDYIDRQIAALDLRKLREGEGLNLLGLLIKSKYYRDNGIDYPTQQCLEGFGALDLPQQIAGYKPRPLQGVWATPPFLHNGSVPSIYQMLLPPEKRSVRFFVGRRDYDAKHLGFLTEPADPDEKDGFWLDTTQAGNRNTGHAFVASPKQWQAHLANPRLHPLPPGVIGPLFTDAQRFELLEYLKVHQDLPATPADFASPDCGLPVGSR</sequence>
<dbReference type="GO" id="GO:0004130">
    <property type="term" value="F:cytochrome-c peroxidase activity"/>
    <property type="evidence" value="ECO:0007669"/>
    <property type="project" value="TreeGrafter"/>
</dbReference>
<evidence type="ECO:0000313" key="8">
    <source>
        <dbReference type="Proteomes" id="UP000029385"/>
    </source>
</evidence>
<dbReference type="Pfam" id="PF00034">
    <property type="entry name" value="Cytochrom_C"/>
    <property type="match status" value="1"/>
</dbReference>
<keyword evidence="5" id="KW-0812">Transmembrane</keyword>
<dbReference type="GO" id="GO:0009055">
    <property type="term" value="F:electron transfer activity"/>
    <property type="evidence" value="ECO:0007669"/>
    <property type="project" value="InterPro"/>
</dbReference>
<dbReference type="STRING" id="1121015.GCA_000420545_00922"/>
<keyword evidence="5" id="KW-0472">Membrane</keyword>
<evidence type="ECO:0000259" key="6">
    <source>
        <dbReference type="PROSITE" id="PS51007"/>
    </source>
</evidence>
<evidence type="ECO:0000256" key="2">
    <source>
        <dbReference type="ARBA" id="ARBA00022723"/>
    </source>
</evidence>
<keyword evidence="2 4" id="KW-0479">Metal-binding</keyword>
<evidence type="ECO:0000313" key="7">
    <source>
        <dbReference type="EMBL" id="KFN43705.1"/>
    </source>
</evidence>
<dbReference type="PROSITE" id="PS51007">
    <property type="entry name" value="CYTC"/>
    <property type="match status" value="2"/>
</dbReference>
<dbReference type="Gene3D" id="1.10.760.10">
    <property type="entry name" value="Cytochrome c-like domain"/>
    <property type="match status" value="2"/>
</dbReference>
<protein>
    <recommendedName>
        <fullName evidence="6">Cytochrome c domain-containing protein</fullName>
    </recommendedName>
</protein>
<dbReference type="AlphaFoldDB" id="A0A091BH64"/>
<dbReference type="InterPro" id="IPR009056">
    <property type="entry name" value="Cyt_c-like_dom"/>
</dbReference>
<keyword evidence="5" id="KW-1133">Transmembrane helix</keyword>
<feature type="transmembrane region" description="Helical" evidence="5">
    <location>
        <begin position="31"/>
        <end position="52"/>
    </location>
</feature>
<dbReference type="InterPro" id="IPR036909">
    <property type="entry name" value="Cyt_c-like_dom_sf"/>
</dbReference>
<name>A0A091BH64_9GAMM</name>
<gene>
    <name evidence="7" type="ORF">N789_10540</name>
</gene>
<keyword evidence="1 4" id="KW-0349">Heme</keyword>
<organism evidence="7 8">
    <name type="scientific">Arenimonas oryziterrae DSM 21050 = YC6267</name>
    <dbReference type="NCBI Taxonomy" id="1121015"/>
    <lineage>
        <taxon>Bacteria</taxon>
        <taxon>Pseudomonadati</taxon>
        <taxon>Pseudomonadota</taxon>
        <taxon>Gammaproteobacteria</taxon>
        <taxon>Lysobacterales</taxon>
        <taxon>Lysobacteraceae</taxon>
        <taxon>Arenimonas</taxon>
    </lineage>
</organism>
<comment type="caution">
    <text evidence="7">The sequence shown here is derived from an EMBL/GenBank/DDBJ whole genome shotgun (WGS) entry which is preliminary data.</text>
</comment>
<feature type="domain" description="Cytochrome c" evidence="6">
    <location>
        <begin position="390"/>
        <end position="492"/>
    </location>
</feature>
<dbReference type="GO" id="GO:0046872">
    <property type="term" value="F:metal ion binding"/>
    <property type="evidence" value="ECO:0007669"/>
    <property type="project" value="UniProtKB-KW"/>
</dbReference>
<dbReference type="Proteomes" id="UP000029385">
    <property type="component" value="Unassembled WGS sequence"/>
</dbReference>
<accession>A0A091BH64</accession>
<dbReference type="SUPFAM" id="SSF46626">
    <property type="entry name" value="Cytochrome c"/>
    <property type="match status" value="2"/>
</dbReference>
<dbReference type="Pfam" id="PF21419">
    <property type="entry name" value="RoxA-like_Cyt-c"/>
    <property type="match status" value="1"/>
</dbReference>
<keyword evidence="8" id="KW-1185">Reference proteome</keyword>
<evidence type="ECO:0000256" key="1">
    <source>
        <dbReference type="ARBA" id="ARBA00022617"/>
    </source>
</evidence>
<dbReference type="GO" id="GO:0020037">
    <property type="term" value="F:heme binding"/>
    <property type="evidence" value="ECO:0007669"/>
    <property type="project" value="InterPro"/>
</dbReference>
<dbReference type="EMBL" id="AVCI01000005">
    <property type="protein sequence ID" value="KFN43705.1"/>
    <property type="molecule type" value="Genomic_DNA"/>
</dbReference>
<proteinExistence type="predicted"/>
<evidence type="ECO:0000256" key="3">
    <source>
        <dbReference type="ARBA" id="ARBA00023004"/>
    </source>
</evidence>
<evidence type="ECO:0000256" key="4">
    <source>
        <dbReference type="PROSITE-ProRule" id="PRU00433"/>
    </source>
</evidence>
<dbReference type="PANTHER" id="PTHR30600">
    <property type="entry name" value="CYTOCHROME C PEROXIDASE-RELATED"/>
    <property type="match status" value="1"/>
</dbReference>
<reference evidence="7 8" key="1">
    <citation type="submission" date="2013-09" db="EMBL/GenBank/DDBJ databases">
        <title>Genome sequencing of Arenimonas oryziterrae.</title>
        <authorList>
            <person name="Chen F."/>
            <person name="Wang G."/>
        </authorList>
    </citation>
    <scope>NUCLEOTIDE SEQUENCE [LARGE SCALE GENOMIC DNA]</scope>
    <source>
        <strain evidence="7 8">YC6267</strain>
    </source>
</reference>
<evidence type="ECO:0000256" key="5">
    <source>
        <dbReference type="SAM" id="Phobius"/>
    </source>
</evidence>
<dbReference type="PATRIC" id="fig|1121015.4.peg.1598"/>